<dbReference type="EMBL" id="NNAY01001574">
    <property type="protein sequence ID" value="OXU23548.1"/>
    <property type="molecule type" value="Genomic_DNA"/>
</dbReference>
<reference evidence="1 2" key="1">
    <citation type="journal article" date="2017" name="Curr. Biol.">
        <title>The Evolution of Venom by Co-option of Single-Copy Genes.</title>
        <authorList>
            <person name="Martinson E.O."/>
            <person name="Mrinalini"/>
            <person name="Kelkar Y.D."/>
            <person name="Chang C.H."/>
            <person name="Werren J.H."/>
        </authorList>
    </citation>
    <scope>NUCLEOTIDE SEQUENCE [LARGE SCALE GENOMIC DNA]</scope>
    <source>
        <strain evidence="1 2">Alberta</strain>
        <tissue evidence="1">Whole body</tissue>
    </source>
</reference>
<accession>A0A232EZH5</accession>
<keyword evidence="2" id="KW-1185">Reference proteome</keyword>
<evidence type="ECO:0000313" key="1">
    <source>
        <dbReference type="EMBL" id="OXU23548.1"/>
    </source>
</evidence>
<protein>
    <submittedName>
        <fullName evidence="1">Uncharacterized protein</fullName>
    </submittedName>
</protein>
<dbReference type="AlphaFoldDB" id="A0A232EZH5"/>
<organism evidence="1 2">
    <name type="scientific">Trichomalopsis sarcophagae</name>
    <dbReference type="NCBI Taxonomy" id="543379"/>
    <lineage>
        <taxon>Eukaryota</taxon>
        <taxon>Metazoa</taxon>
        <taxon>Ecdysozoa</taxon>
        <taxon>Arthropoda</taxon>
        <taxon>Hexapoda</taxon>
        <taxon>Insecta</taxon>
        <taxon>Pterygota</taxon>
        <taxon>Neoptera</taxon>
        <taxon>Endopterygota</taxon>
        <taxon>Hymenoptera</taxon>
        <taxon>Apocrita</taxon>
        <taxon>Proctotrupomorpha</taxon>
        <taxon>Chalcidoidea</taxon>
        <taxon>Pteromalidae</taxon>
        <taxon>Pteromalinae</taxon>
        <taxon>Trichomalopsis</taxon>
    </lineage>
</organism>
<evidence type="ECO:0000313" key="2">
    <source>
        <dbReference type="Proteomes" id="UP000215335"/>
    </source>
</evidence>
<gene>
    <name evidence="1" type="ORF">TSAR_005481</name>
</gene>
<name>A0A232EZH5_9HYME</name>
<dbReference type="Proteomes" id="UP000215335">
    <property type="component" value="Unassembled WGS sequence"/>
</dbReference>
<comment type="caution">
    <text evidence="1">The sequence shown here is derived from an EMBL/GenBank/DDBJ whole genome shotgun (WGS) entry which is preliminary data.</text>
</comment>
<sequence length="82" mass="9750">MRSHPKIAENDFLSLTRIVCILQKKVTQKSCRSRRSTTFSYLHLSVKMLLIRVNRPKLIFFYSNKPVFIIKLEAINFHKNLK</sequence>
<proteinExistence type="predicted"/>